<dbReference type="PANTHER" id="PTHR34114">
    <property type="entry name" value="ARABINOGALACTAN PEPTIDE 1"/>
    <property type="match status" value="1"/>
</dbReference>
<keyword evidence="11" id="KW-1133">Transmembrane helix</keyword>
<evidence type="ECO:0000256" key="9">
    <source>
        <dbReference type="ARBA" id="ARBA00023288"/>
    </source>
</evidence>
<evidence type="ECO:0000256" key="2">
    <source>
        <dbReference type="ARBA" id="ARBA00005835"/>
    </source>
</evidence>
<feature type="transmembrane region" description="Helical" evidence="11">
    <location>
        <begin position="76"/>
        <end position="95"/>
    </location>
</feature>
<keyword evidence="4" id="KW-0732">Signal</keyword>
<evidence type="ECO:0000256" key="1">
    <source>
        <dbReference type="ARBA" id="ARBA00004589"/>
    </source>
</evidence>
<dbReference type="GO" id="GO:0098552">
    <property type="term" value="C:side of membrane"/>
    <property type="evidence" value="ECO:0007669"/>
    <property type="project" value="UniProtKB-KW"/>
</dbReference>
<gene>
    <name evidence="12" type="ORF">BAE44_0001967</name>
</gene>
<dbReference type="GO" id="GO:0012505">
    <property type="term" value="C:endomembrane system"/>
    <property type="evidence" value="ECO:0007669"/>
    <property type="project" value="UniProtKB-SubCell"/>
</dbReference>
<evidence type="ECO:0000313" key="12">
    <source>
        <dbReference type="EMBL" id="OEL37014.1"/>
    </source>
</evidence>
<evidence type="ECO:0000256" key="8">
    <source>
        <dbReference type="ARBA" id="ARBA00023278"/>
    </source>
</evidence>
<evidence type="ECO:0000256" key="10">
    <source>
        <dbReference type="ARBA" id="ARBA00037868"/>
    </source>
</evidence>
<keyword evidence="9" id="KW-0449">Lipoprotein</keyword>
<accession>A0A1E5WI55</accession>
<evidence type="ECO:0000313" key="13">
    <source>
        <dbReference type="Proteomes" id="UP000095767"/>
    </source>
</evidence>
<keyword evidence="5" id="KW-0654">Proteoglycan</keyword>
<dbReference type="AlphaFoldDB" id="A0A1E5WI55"/>
<dbReference type="PANTHER" id="PTHR34114:SF22">
    <property type="match status" value="1"/>
</dbReference>
<feature type="transmembrane region" description="Helical" evidence="11">
    <location>
        <begin position="107"/>
        <end position="126"/>
    </location>
</feature>
<evidence type="ECO:0000256" key="4">
    <source>
        <dbReference type="ARBA" id="ARBA00022729"/>
    </source>
</evidence>
<proteinExistence type="inferred from homology"/>
<evidence type="ECO:0000256" key="5">
    <source>
        <dbReference type="ARBA" id="ARBA00022974"/>
    </source>
</evidence>
<evidence type="ECO:0000256" key="6">
    <source>
        <dbReference type="ARBA" id="ARBA00023136"/>
    </source>
</evidence>
<keyword evidence="13" id="KW-1185">Reference proteome</keyword>
<keyword evidence="8" id="KW-0379">Hydroxylation</keyword>
<evidence type="ECO:0000256" key="7">
    <source>
        <dbReference type="ARBA" id="ARBA00023180"/>
    </source>
</evidence>
<dbReference type="Proteomes" id="UP000095767">
    <property type="component" value="Unassembled WGS sequence"/>
</dbReference>
<keyword evidence="6 11" id="KW-0472">Membrane</keyword>
<comment type="caution">
    <text evidence="12">The sequence shown here is derived from an EMBL/GenBank/DDBJ whole genome shotgun (WGS) entry which is preliminary data.</text>
</comment>
<keyword evidence="11" id="KW-0812">Transmembrane</keyword>
<reference evidence="12 13" key="1">
    <citation type="submission" date="2016-09" db="EMBL/GenBank/DDBJ databases">
        <title>The draft genome of Dichanthelium oligosanthes: A C3 panicoid grass species.</title>
        <authorList>
            <person name="Studer A.J."/>
            <person name="Schnable J.C."/>
            <person name="Brutnell T.P."/>
        </authorList>
    </citation>
    <scope>NUCLEOTIDE SEQUENCE [LARGE SCALE GENOMIC DNA]</scope>
    <source>
        <strain evidence="13">cv. Kellogg 1175</strain>
        <tissue evidence="12">Leaf</tissue>
    </source>
</reference>
<organism evidence="12 13">
    <name type="scientific">Dichanthelium oligosanthes</name>
    <dbReference type="NCBI Taxonomy" id="888268"/>
    <lineage>
        <taxon>Eukaryota</taxon>
        <taxon>Viridiplantae</taxon>
        <taxon>Streptophyta</taxon>
        <taxon>Embryophyta</taxon>
        <taxon>Tracheophyta</taxon>
        <taxon>Spermatophyta</taxon>
        <taxon>Magnoliopsida</taxon>
        <taxon>Liliopsida</taxon>
        <taxon>Poales</taxon>
        <taxon>Poaceae</taxon>
        <taxon>PACMAD clade</taxon>
        <taxon>Panicoideae</taxon>
        <taxon>Panicodae</taxon>
        <taxon>Paniceae</taxon>
        <taxon>Dichantheliinae</taxon>
        <taxon>Dichanthelium</taxon>
    </lineage>
</organism>
<dbReference type="EMBL" id="LWDX02007036">
    <property type="protein sequence ID" value="OEL37014.1"/>
    <property type="molecule type" value="Genomic_DNA"/>
</dbReference>
<comment type="similarity">
    <text evidence="2">Belongs to the AG-peptide AGP family.</text>
</comment>
<evidence type="ECO:0000256" key="3">
    <source>
        <dbReference type="ARBA" id="ARBA00022622"/>
    </source>
</evidence>
<keyword evidence="7" id="KW-0325">Glycoprotein</keyword>
<evidence type="ECO:0000256" key="11">
    <source>
        <dbReference type="SAM" id="Phobius"/>
    </source>
</evidence>
<dbReference type="InterPro" id="IPR039281">
    <property type="entry name" value="AGP3/12/13/14/21"/>
</dbReference>
<keyword evidence="3" id="KW-0336">GPI-anchor</keyword>
<name>A0A1E5WI55_9POAL</name>
<sequence>MQARRVPARNLRFQGSPPPTNLACLAVYNTPSDPFFSIQEHKLHTRTALSNSPASRFLQIIRLLTHGGQMAATLKLRILAVAVAAASLVATASAAEAPAPAPTSGASMAAPAVAAASLTALVFGYLF</sequence>
<comment type="subcellular location">
    <subcellularLocation>
        <location evidence="10">Endomembrane system</location>
        <topology evidence="10">Lipid-anchor</topology>
    </subcellularLocation>
    <subcellularLocation>
        <location evidence="1">Membrane</location>
        <topology evidence="1">Lipid-anchor</topology>
        <topology evidence="1">GPI-anchor</topology>
    </subcellularLocation>
</comment>
<protein>
    <submittedName>
        <fullName evidence="12">Uncharacterized protein</fullName>
    </submittedName>
</protein>